<evidence type="ECO:0000313" key="3">
    <source>
        <dbReference type="Proteomes" id="UP000095576"/>
    </source>
</evidence>
<feature type="domain" description="Glycosyltransferase 2-like" evidence="1">
    <location>
        <begin position="8"/>
        <end position="140"/>
    </location>
</feature>
<name>A0A174TXY0_BACT4</name>
<sequence>MEKDQLAIIIPAYKALFLDQTLHSLACQTCLEFTVYIGDDNSPYQLKDIIDKYTNILKIVYKRFDTNLGGNNLVAQWNRCVDMINGETFFCLFSDDDLMAPNNIENFYRLLESEPSYDVYHYDIDIIDAENNIIEKWDNYPSPISAYDFLRLLYVDKKIDARMPEFIFRTEAFRRNNGFVDFDLAFRSDNATVVICSWNSGICSVPESKVLWRDSGVNVSKIADITIVKRKLLATIDFFNWLAKYYSSLNQPCPIPLKRRMKIVLKEMLRISLDMTRSEMFAYMRKIDVLAKNYILYLYWKSYLVLKLNKLER</sequence>
<protein>
    <submittedName>
        <fullName evidence="2">Glycosyltransferase</fullName>
    </submittedName>
</protein>
<accession>A0A174TXY0</accession>
<evidence type="ECO:0000259" key="1">
    <source>
        <dbReference type="Pfam" id="PF00535"/>
    </source>
</evidence>
<dbReference type="Pfam" id="PF00535">
    <property type="entry name" value="Glycos_transf_2"/>
    <property type="match status" value="1"/>
</dbReference>
<dbReference type="RefSeq" id="WP_055300984.1">
    <property type="nucleotide sequence ID" value="NZ_CZAP01000024.1"/>
</dbReference>
<dbReference type="Gene3D" id="3.90.550.10">
    <property type="entry name" value="Spore Coat Polysaccharide Biosynthesis Protein SpsA, Chain A"/>
    <property type="match status" value="1"/>
</dbReference>
<dbReference type="AlphaFoldDB" id="A0A174TXY0"/>
<organism evidence="2 3">
    <name type="scientific">Bacteroides thetaiotaomicron</name>
    <dbReference type="NCBI Taxonomy" id="818"/>
    <lineage>
        <taxon>Bacteria</taxon>
        <taxon>Pseudomonadati</taxon>
        <taxon>Bacteroidota</taxon>
        <taxon>Bacteroidia</taxon>
        <taxon>Bacteroidales</taxon>
        <taxon>Bacteroidaceae</taxon>
        <taxon>Bacteroides</taxon>
    </lineage>
</organism>
<dbReference type="GO" id="GO:0016758">
    <property type="term" value="F:hexosyltransferase activity"/>
    <property type="evidence" value="ECO:0007669"/>
    <property type="project" value="UniProtKB-ARBA"/>
</dbReference>
<reference evidence="2 3" key="1">
    <citation type="submission" date="2015-09" db="EMBL/GenBank/DDBJ databases">
        <authorList>
            <consortium name="Pathogen Informatics"/>
        </authorList>
    </citation>
    <scope>NUCLEOTIDE SEQUENCE [LARGE SCALE GENOMIC DNA]</scope>
    <source>
        <strain evidence="2 3">2789STDY5834899</strain>
    </source>
</reference>
<dbReference type="SUPFAM" id="SSF53448">
    <property type="entry name" value="Nucleotide-diphospho-sugar transferases"/>
    <property type="match status" value="1"/>
</dbReference>
<dbReference type="PANTHER" id="PTHR22916">
    <property type="entry name" value="GLYCOSYLTRANSFERASE"/>
    <property type="match status" value="1"/>
</dbReference>
<dbReference type="Proteomes" id="UP000095576">
    <property type="component" value="Unassembled WGS sequence"/>
</dbReference>
<dbReference type="InterPro" id="IPR029044">
    <property type="entry name" value="Nucleotide-diphossugar_trans"/>
</dbReference>
<gene>
    <name evidence="2" type="ORF">ERS852511_04430</name>
</gene>
<evidence type="ECO:0000313" key="2">
    <source>
        <dbReference type="EMBL" id="CUQ12728.1"/>
    </source>
</evidence>
<dbReference type="CDD" id="cd00761">
    <property type="entry name" value="Glyco_tranf_GTA_type"/>
    <property type="match status" value="1"/>
</dbReference>
<keyword evidence="2" id="KW-0808">Transferase</keyword>
<proteinExistence type="predicted"/>
<dbReference type="EMBL" id="CZAP01000024">
    <property type="protein sequence ID" value="CUQ12728.1"/>
    <property type="molecule type" value="Genomic_DNA"/>
</dbReference>
<dbReference type="PANTHER" id="PTHR22916:SF3">
    <property type="entry name" value="UDP-GLCNAC:BETAGAL BETA-1,3-N-ACETYLGLUCOSAMINYLTRANSFERASE-LIKE PROTEIN 1"/>
    <property type="match status" value="1"/>
</dbReference>
<dbReference type="InterPro" id="IPR001173">
    <property type="entry name" value="Glyco_trans_2-like"/>
</dbReference>